<accession>A0A8H7BEN4</accession>
<dbReference type="EMBL" id="JABAYA010000344">
    <property type="protein sequence ID" value="KAF7720870.1"/>
    <property type="molecule type" value="Genomic_DNA"/>
</dbReference>
<reference evidence="1" key="1">
    <citation type="submission" date="2020-01" db="EMBL/GenBank/DDBJ databases">
        <title>Genome Sequencing of Three Apophysomyces-Like Fungal Strains Confirms a Novel Fungal Genus in the Mucoromycota with divergent Burkholderia-like Endosymbiotic Bacteria.</title>
        <authorList>
            <person name="Stajich J.E."/>
            <person name="Macias A.M."/>
            <person name="Carter-House D."/>
            <person name="Lovett B."/>
            <person name="Kasson L.R."/>
            <person name="Berry K."/>
            <person name="Grigoriev I."/>
            <person name="Chang Y."/>
            <person name="Spatafora J."/>
            <person name="Kasson M.T."/>
        </authorList>
    </citation>
    <scope>NUCLEOTIDE SEQUENCE</scope>
    <source>
        <strain evidence="1">NRRL A-21654</strain>
    </source>
</reference>
<name>A0A8H7BEN4_9FUNG</name>
<proteinExistence type="predicted"/>
<dbReference type="OrthoDB" id="2277655at2759"/>
<dbReference type="Proteomes" id="UP000605846">
    <property type="component" value="Unassembled WGS sequence"/>
</dbReference>
<dbReference type="AlphaFoldDB" id="A0A8H7BEN4"/>
<gene>
    <name evidence="1" type="ORF">EC973_005891</name>
</gene>
<comment type="caution">
    <text evidence="1">The sequence shown here is derived from an EMBL/GenBank/DDBJ whole genome shotgun (WGS) entry which is preliminary data.</text>
</comment>
<evidence type="ECO:0000313" key="2">
    <source>
        <dbReference type="Proteomes" id="UP000605846"/>
    </source>
</evidence>
<sequence>MLNALIDLGMEDANVFGILVKGLAVSTFAMDMKAQVYRMIQLESFTLVSIRSQLGVFPTLFGVLLHVKVNITE</sequence>
<evidence type="ECO:0000313" key="1">
    <source>
        <dbReference type="EMBL" id="KAF7720870.1"/>
    </source>
</evidence>
<organism evidence="1 2">
    <name type="scientific">Apophysomyces ossiformis</name>
    <dbReference type="NCBI Taxonomy" id="679940"/>
    <lineage>
        <taxon>Eukaryota</taxon>
        <taxon>Fungi</taxon>
        <taxon>Fungi incertae sedis</taxon>
        <taxon>Mucoromycota</taxon>
        <taxon>Mucoromycotina</taxon>
        <taxon>Mucoromycetes</taxon>
        <taxon>Mucorales</taxon>
        <taxon>Mucorineae</taxon>
        <taxon>Mucoraceae</taxon>
        <taxon>Apophysomyces</taxon>
    </lineage>
</organism>
<keyword evidence="2" id="KW-1185">Reference proteome</keyword>
<protein>
    <submittedName>
        <fullName evidence="1">Uncharacterized protein</fullName>
    </submittedName>
</protein>